<name>A0ABR1S0F6_9PEZI</name>
<protein>
    <submittedName>
        <fullName evidence="1">Uncharacterized protein</fullName>
    </submittedName>
</protein>
<dbReference type="PANTHER" id="PTHR48100">
    <property type="entry name" value="BROAD-SPECIFICITY PHOSPHATASE YOR283W-RELATED"/>
    <property type="match status" value="1"/>
</dbReference>
<dbReference type="Pfam" id="PF00300">
    <property type="entry name" value="His_Phos_1"/>
    <property type="match status" value="1"/>
</dbReference>
<dbReference type="Proteomes" id="UP001396898">
    <property type="component" value="Unassembled WGS sequence"/>
</dbReference>
<evidence type="ECO:0000313" key="2">
    <source>
        <dbReference type="Proteomes" id="UP001396898"/>
    </source>
</evidence>
<dbReference type="InterPro" id="IPR050275">
    <property type="entry name" value="PGM_Phosphatase"/>
</dbReference>
<keyword evidence="2" id="KW-1185">Reference proteome</keyword>
<dbReference type="SMART" id="SM00855">
    <property type="entry name" value="PGAM"/>
    <property type="match status" value="1"/>
</dbReference>
<evidence type="ECO:0000313" key="1">
    <source>
        <dbReference type="EMBL" id="KAK8022894.1"/>
    </source>
</evidence>
<organism evidence="1 2">
    <name type="scientific">Apiospora marii</name>
    <dbReference type="NCBI Taxonomy" id="335849"/>
    <lineage>
        <taxon>Eukaryota</taxon>
        <taxon>Fungi</taxon>
        <taxon>Dikarya</taxon>
        <taxon>Ascomycota</taxon>
        <taxon>Pezizomycotina</taxon>
        <taxon>Sordariomycetes</taxon>
        <taxon>Xylariomycetidae</taxon>
        <taxon>Amphisphaeriales</taxon>
        <taxon>Apiosporaceae</taxon>
        <taxon>Apiospora</taxon>
    </lineage>
</organism>
<reference evidence="1 2" key="1">
    <citation type="submission" date="2023-01" db="EMBL/GenBank/DDBJ databases">
        <title>Analysis of 21 Apiospora genomes using comparative genomics revels a genus with tremendous synthesis potential of carbohydrate active enzymes and secondary metabolites.</title>
        <authorList>
            <person name="Sorensen T."/>
        </authorList>
    </citation>
    <scope>NUCLEOTIDE SEQUENCE [LARGE SCALE GENOMIC DNA]</scope>
    <source>
        <strain evidence="1 2">CBS 20057</strain>
    </source>
</reference>
<dbReference type="Gene3D" id="3.40.50.1240">
    <property type="entry name" value="Phosphoglycerate mutase-like"/>
    <property type="match status" value="1"/>
</dbReference>
<sequence length="381" mass="43333">MPATLWLVRHAEGLHNALKDWDLPDPVLTDLGEIQARNFYETHGQKMEGKVAAIFASPSKRTILTARLCFAGPVAQGKRISLDPDLMECTPEPPDTCNIPSHQYELLEMFGNEISVANLSSNEYMDRGPKSRFRDTRSAWSARMARARESLFRVADALGDDEIIAVVSHFHCLRWLVGSGGGEELTHWSNCEVKPYRFQADPFIPGQQHYLVHSPSSIRIPCTAHLPPMPTPAQSSPLFDPDGAPISPRLRSVLAQRYDEQHGRGAYEAQMRLQWANRARPDYAVAVVTPPERRLLYNIERLTPLARLRARQMQRFAQMHPNDHEFMDVNLRQAAVIAPDPWWTASAEEAEWPAEWKIDGEQMDAYMEAFHAGWRLLFPYV</sequence>
<dbReference type="EMBL" id="JAQQWI010000009">
    <property type="protein sequence ID" value="KAK8022894.1"/>
    <property type="molecule type" value="Genomic_DNA"/>
</dbReference>
<dbReference type="CDD" id="cd07067">
    <property type="entry name" value="HP_PGM_like"/>
    <property type="match status" value="1"/>
</dbReference>
<dbReference type="SUPFAM" id="SSF53254">
    <property type="entry name" value="Phosphoglycerate mutase-like"/>
    <property type="match status" value="1"/>
</dbReference>
<comment type="caution">
    <text evidence="1">The sequence shown here is derived from an EMBL/GenBank/DDBJ whole genome shotgun (WGS) entry which is preliminary data.</text>
</comment>
<gene>
    <name evidence="1" type="ORF">PG991_006775</name>
</gene>
<dbReference type="PANTHER" id="PTHR48100:SF1">
    <property type="entry name" value="HISTIDINE PHOSPHATASE FAMILY PROTEIN-RELATED"/>
    <property type="match status" value="1"/>
</dbReference>
<accession>A0ABR1S0F6</accession>
<dbReference type="InterPro" id="IPR029033">
    <property type="entry name" value="His_PPase_superfam"/>
</dbReference>
<proteinExistence type="predicted"/>
<dbReference type="InterPro" id="IPR013078">
    <property type="entry name" value="His_Pase_superF_clade-1"/>
</dbReference>